<reference evidence="1 2" key="1">
    <citation type="submission" date="2021-06" db="EMBL/GenBank/DDBJ databases">
        <authorList>
            <person name="Palmer J.M."/>
        </authorList>
    </citation>
    <scope>NUCLEOTIDE SEQUENCE [LARGE SCALE GENOMIC DNA]</scope>
    <source>
        <strain evidence="2">if_2019</strain>
        <tissue evidence="1">Muscle</tissue>
    </source>
</reference>
<gene>
    <name evidence="1" type="ORF">ILYODFUR_012629</name>
</gene>
<sequence length="102" mass="11502">MMPKQQAEKSKHFVVGCINPHQSLNRPPGSEPLRSGWLNFIFHGNTPTSLGKVLFVFAKNFWEECFSNLGQYEGLAERLRLSEGSVPSVYGSDRQSKEVSCR</sequence>
<keyword evidence="2" id="KW-1185">Reference proteome</keyword>
<proteinExistence type="predicted"/>
<organism evidence="1 2">
    <name type="scientific">Ilyodon furcidens</name>
    <name type="common">goldbreast splitfin</name>
    <dbReference type="NCBI Taxonomy" id="33524"/>
    <lineage>
        <taxon>Eukaryota</taxon>
        <taxon>Metazoa</taxon>
        <taxon>Chordata</taxon>
        <taxon>Craniata</taxon>
        <taxon>Vertebrata</taxon>
        <taxon>Euteleostomi</taxon>
        <taxon>Actinopterygii</taxon>
        <taxon>Neopterygii</taxon>
        <taxon>Teleostei</taxon>
        <taxon>Neoteleostei</taxon>
        <taxon>Acanthomorphata</taxon>
        <taxon>Ovalentaria</taxon>
        <taxon>Atherinomorphae</taxon>
        <taxon>Cyprinodontiformes</taxon>
        <taxon>Goodeidae</taxon>
        <taxon>Ilyodon</taxon>
    </lineage>
</organism>
<name>A0ABV0U4W0_9TELE</name>
<evidence type="ECO:0000313" key="1">
    <source>
        <dbReference type="EMBL" id="MEQ2240225.1"/>
    </source>
</evidence>
<comment type="caution">
    <text evidence="1">The sequence shown here is derived from an EMBL/GenBank/DDBJ whole genome shotgun (WGS) entry which is preliminary data.</text>
</comment>
<protein>
    <submittedName>
        <fullName evidence="1">Uncharacterized protein</fullName>
    </submittedName>
</protein>
<evidence type="ECO:0000313" key="2">
    <source>
        <dbReference type="Proteomes" id="UP001482620"/>
    </source>
</evidence>
<dbReference type="Proteomes" id="UP001482620">
    <property type="component" value="Unassembled WGS sequence"/>
</dbReference>
<accession>A0ABV0U4W0</accession>
<dbReference type="EMBL" id="JAHRIQ010058926">
    <property type="protein sequence ID" value="MEQ2240225.1"/>
    <property type="molecule type" value="Genomic_DNA"/>
</dbReference>